<organism evidence="3 4">
    <name type="scientific">Priestia flexa</name>
    <dbReference type="NCBI Taxonomy" id="86664"/>
    <lineage>
        <taxon>Bacteria</taxon>
        <taxon>Bacillati</taxon>
        <taxon>Bacillota</taxon>
        <taxon>Bacilli</taxon>
        <taxon>Bacillales</taxon>
        <taxon>Bacillaceae</taxon>
        <taxon>Priestia</taxon>
    </lineage>
</organism>
<feature type="region of interest" description="Disordered" evidence="1">
    <location>
        <begin position="351"/>
        <end position="386"/>
    </location>
</feature>
<dbReference type="Gene3D" id="3.30.750.140">
    <property type="match status" value="1"/>
</dbReference>
<dbReference type="Pfam" id="PF02120">
    <property type="entry name" value="Flg_hook"/>
    <property type="match status" value="1"/>
</dbReference>
<name>A0A8I1SK18_9BACI</name>
<evidence type="ECO:0000259" key="2">
    <source>
        <dbReference type="Pfam" id="PF02120"/>
    </source>
</evidence>
<dbReference type="InterPro" id="IPR021136">
    <property type="entry name" value="Flagellar_hook_control-like_C"/>
</dbReference>
<accession>A0A8I1SK18</accession>
<dbReference type="EMBL" id="JAEMWV010000001">
    <property type="protein sequence ID" value="MBN8250082.1"/>
    <property type="molecule type" value="Genomic_DNA"/>
</dbReference>
<keyword evidence="3" id="KW-0282">Flagellum</keyword>
<evidence type="ECO:0000256" key="1">
    <source>
        <dbReference type="SAM" id="MobiDB-lite"/>
    </source>
</evidence>
<dbReference type="Proteomes" id="UP000664578">
    <property type="component" value="Unassembled WGS sequence"/>
</dbReference>
<protein>
    <submittedName>
        <fullName evidence="3">Flagellar hook-length control protein FliK</fullName>
    </submittedName>
</protein>
<evidence type="ECO:0000313" key="4">
    <source>
        <dbReference type="Proteomes" id="UP000664578"/>
    </source>
</evidence>
<feature type="compositionally biased region" description="Acidic residues" evidence="1">
    <location>
        <begin position="370"/>
        <end position="380"/>
    </location>
</feature>
<sequence>MKVAMQPMLPVMNEKQNVDRTVKKEHPLLFQAMLFGELETTDNLSTNSHSISHPLNNQMMNVDDNEDLAEFLALLELHLEEGNVEKIENEEQSILFKPFVDLIQQLPTSGVKESKLKQLLSNATNLQAYLADVTLPESAKNFVKEFQQFFQTLRELVPVESSQLKALQEKLQQPEIQSVQFSRKEMKQLIELITQKIASASDNHSLPTRQLISMETDELGKQKTPVDKATFVPGEMSKLQQLSFHVNTNLPKDMQASQVMKQVQELLVKASFQHNASQTKLVLKLFPERLGSIQIELVQRNHETVARIIASSAQTKDLLDTQLGSLKQTLISQQVQVDKIDVFHTAEQWMTNGEEHQEQKQQEKRVEEKDEKDEKDENDETNQIFSHSLEEALINYNV</sequence>
<dbReference type="InterPro" id="IPR038610">
    <property type="entry name" value="FliK-like_C_sf"/>
</dbReference>
<keyword evidence="3" id="KW-0966">Cell projection</keyword>
<comment type="caution">
    <text evidence="3">The sequence shown here is derived from an EMBL/GenBank/DDBJ whole genome shotgun (WGS) entry which is preliminary data.</text>
</comment>
<proteinExistence type="predicted"/>
<keyword evidence="3" id="KW-0969">Cilium</keyword>
<dbReference type="RefSeq" id="WP_119542572.1">
    <property type="nucleotide sequence ID" value="NZ_JAEMWV010000001.1"/>
</dbReference>
<feature type="compositionally biased region" description="Basic and acidic residues" evidence="1">
    <location>
        <begin position="353"/>
        <end position="369"/>
    </location>
</feature>
<reference evidence="3" key="1">
    <citation type="submission" date="2020-12" db="EMBL/GenBank/DDBJ databases">
        <title>PHA producing bacteria isolated from mangrove.</title>
        <authorList>
            <person name="Zheng W."/>
            <person name="Yu S."/>
            <person name="Huang Y."/>
        </authorList>
    </citation>
    <scope>NUCLEOTIDE SEQUENCE</scope>
    <source>
        <strain evidence="3">GN22-4</strain>
    </source>
</reference>
<gene>
    <name evidence="3" type="ORF">JF537_00655</name>
</gene>
<evidence type="ECO:0000313" key="3">
    <source>
        <dbReference type="EMBL" id="MBN8250082.1"/>
    </source>
</evidence>
<dbReference type="AlphaFoldDB" id="A0A8I1SK18"/>
<dbReference type="CDD" id="cd17470">
    <property type="entry name" value="T3SS_Flik_C"/>
    <property type="match status" value="1"/>
</dbReference>
<feature type="domain" description="Flagellar hook-length control protein-like C-terminal" evidence="2">
    <location>
        <begin position="272"/>
        <end position="347"/>
    </location>
</feature>